<name>A0A240FXN1_9VIRU</name>
<protein>
    <submittedName>
        <fullName evidence="1">ORFY</fullName>
    </submittedName>
</protein>
<dbReference type="EMBL" id="KX592584">
    <property type="protein sequence ID" value="ASG91902.1"/>
    <property type="molecule type" value="Genomic_DNA"/>
</dbReference>
<evidence type="ECO:0000313" key="1">
    <source>
        <dbReference type="EMBL" id="ASG91902.1"/>
    </source>
</evidence>
<accession>A0A240FXN1</accession>
<sequence length="130" mass="14477">MEPIPSGNQGRRAAEIPATQLSGVSYPYSQAYDGLLQQRKDTITHGVLTMDMDNKITAQLYKIEEKAAQKALKALHDFQGVLHHKRAYLHSEATADNWAGDRLPVTRQGSENLDYYASAIAIIIERVVQP</sequence>
<proteinExistence type="predicted"/>
<reference evidence="1" key="1">
    <citation type="journal article" date="2017" name="Virol. J.">
        <title>The proposed new species, cacao red vein virus, and three previously recognized badnavirus species are associated with cacao swollen shoot disease.</title>
        <authorList>
            <person name="Chingandu N."/>
            <person name="Kouakou K."/>
            <person name="Aka R."/>
            <person name="Ameyaw G."/>
            <person name="Gutierrez O.A."/>
            <person name="Herrmann H.W."/>
            <person name="Brown J.K."/>
        </authorList>
    </citation>
    <scope>NUCLEOTIDE SEQUENCE</scope>
    <source>
        <strain evidence="1">CI286</strain>
    </source>
</reference>
<organism evidence="1">
    <name type="scientific">Cacao swollen shoot virus</name>
    <dbReference type="NCBI Taxonomy" id="31559"/>
    <lineage>
        <taxon>Viruses</taxon>
        <taxon>Riboviria</taxon>
        <taxon>Pararnavirae</taxon>
        <taxon>Artverviricota</taxon>
        <taxon>Revtraviricetes</taxon>
        <taxon>Ortervirales</taxon>
        <taxon>Caulimoviridae</taxon>
        <taxon>Badnavirus</taxon>
        <taxon>Badnavirus etainflatheobromae</taxon>
    </lineage>
</organism>